<dbReference type="RefSeq" id="WP_307121454.1">
    <property type="nucleotide sequence ID" value="NZ_JAUSTM010000006.1"/>
</dbReference>
<keyword evidence="5 6" id="KW-0560">Oxidoreductase</keyword>
<evidence type="ECO:0000256" key="5">
    <source>
        <dbReference type="ARBA" id="ARBA00023002"/>
    </source>
</evidence>
<organism evidence="6 7">
    <name type="scientific">Streptococcus moroccensis</name>
    <dbReference type="NCBI Taxonomy" id="1451356"/>
    <lineage>
        <taxon>Bacteria</taxon>
        <taxon>Bacillati</taxon>
        <taxon>Bacillota</taxon>
        <taxon>Bacilli</taxon>
        <taxon>Lactobacillales</taxon>
        <taxon>Streptococcaceae</taxon>
        <taxon>Streptococcus</taxon>
    </lineage>
</organism>
<dbReference type="Gene3D" id="3.20.20.70">
    <property type="entry name" value="Aldolase class I"/>
    <property type="match status" value="1"/>
</dbReference>
<dbReference type="InterPro" id="IPR013785">
    <property type="entry name" value="Aldolase_TIM"/>
</dbReference>
<proteinExistence type="predicted"/>
<dbReference type="CDD" id="cd04730">
    <property type="entry name" value="NPD_like"/>
    <property type="match status" value="1"/>
</dbReference>
<evidence type="ECO:0000256" key="1">
    <source>
        <dbReference type="ARBA" id="ARBA00003535"/>
    </source>
</evidence>
<reference evidence="6 7" key="1">
    <citation type="submission" date="2023-07" db="EMBL/GenBank/DDBJ databases">
        <title>Genomic Encyclopedia of Type Strains, Phase IV (KMG-IV): sequencing the most valuable type-strain genomes for metagenomic binning, comparative biology and taxonomic classification.</title>
        <authorList>
            <person name="Goeker M."/>
        </authorList>
    </citation>
    <scope>NUCLEOTIDE SEQUENCE [LARGE SCALE GENOMIC DNA]</scope>
    <source>
        <strain evidence="6 7">DSM 105143</strain>
    </source>
</reference>
<sequence length="318" mass="33694">MMNQVVDILGITYPVIQAPMTWITSPEMVAAVSNAGGLGVMGISAGFEEQKVSVEDTTEEMRKQIRQLKTLTDKPFGVNVFTEPFDAGGFSKATIEMLKEENVTILVAAGPVVPEQIKSWKEDGFTVIFRDMFPTIRGAVLAQDAGADILVATGSDEGGGMSSHAVSAFALTALMKEAVTIPVLVAGGVVNQPLAKAAKAVGADGLFVGTRFILSKECRASAATKEDILHTHPDDYIVVTQAGGGMQWRSTPHKVAKTGQEQNQQGNLNADIGSFYEGMLKGNLDAGINTVSNVASLIKSIDSCEEIVLELAKGFEVE</sequence>
<dbReference type="PANTHER" id="PTHR32332:SF20">
    <property type="entry name" value="2-NITROPROPANE DIOXYGENASE-LIKE PROTEIN"/>
    <property type="match status" value="1"/>
</dbReference>
<accession>A0ABT9YQG7</accession>
<dbReference type="PANTHER" id="PTHR32332">
    <property type="entry name" value="2-NITROPROPANE DIOXYGENASE"/>
    <property type="match status" value="1"/>
</dbReference>
<dbReference type="Proteomes" id="UP001223079">
    <property type="component" value="Unassembled WGS sequence"/>
</dbReference>
<evidence type="ECO:0000256" key="3">
    <source>
        <dbReference type="ARBA" id="ARBA00022630"/>
    </source>
</evidence>
<dbReference type="InterPro" id="IPR004136">
    <property type="entry name" value="NMO"/>
</dbReference>
<evidence type="ECO:0000256" key="2">
    <source>
        <dbReference type="ARBA" id="ARBA00013457"/>
    </source>
</evidence>
<name>A0ABT9YQG7_9STRE</name>
<keyword evidence="4" id="KW-0288">FMN</keyword>
<comment type="function">
    <text evidence="1">Nitronate monooxygenase that uses molecular oxygen to catalyze the oxidative denitrification of alkyl nitronates. Acts on propionate 3-nitronate (P3N), the presumed physiological substrate. Probably functions in the detoxification of P3N, a metabolic poison produced by plants and fungi as a defense mechanism.</text>
</comment>
<evidence type="ECO:0000313" key="6">
    <source>
        <dbReference type="EMBL" id="MDQ0222241.1"/>
    </source>
</evidence>
<keyword evidence="3" id="KW-0285">Flavoprotein</keyword>
<evidence type="ECO:0000313" key="7">
    <source>
        <dbReference type="Proteomes" id="UP001223079"/>
    </source>
</evidence>
<protein>
    <recommendedName>
        <fullName evidence="2">Probable nitronate monooxygenase</fullName>
    </recommendedName>
</protein>
<dbReference type="GO" id="GO:0004318">
    <property type="term" value="F:enoyl-[acyl-carrier-protein] reductase (NADH) activity"/>
    <property type="evidence" value="ECO:0007669"/>
    <property type="project" value="UniProtKB-EC"/>
</dbReference>
<gene>
    <name evidence="6" type="ORF">J2S23_000792</name>
</gene>
<keyword evidence="7" id="KW-1185">Reference proteome</keyword>
<evidence type="ECO:0000256" key="4">
    <source>
        <dbReference type="ARBA" id="ARBA00022643"/>
    </source>
</evidence>
<dbReference type="SUPFAM" id="SSF51412">
    <property type="entry name" value="Inosine monophosphate dehydrogenase (IMPDH)"/>
    <property type="match status" value="1"/>
</dbReference>
<dbReference type="Pfam" id="PF03060">
    <property type="entry name" value="NMO"/>
    <property type="match status" value="1"/>
</dbReference>
<comment type="caution">
    <text evidence="6">The sequence shown here is derived from an EMBL/GenBank/DDBJ whole genome shotgun (WGS) entry which is preliminary data.</text>
</comment>
<dbReference type="EMBL" id="JAUSTM010000006">
    <property type="protein sequence ID" value="MDQ0222241.1"/>
    <property type="molecule type" value="Genomic_DNA"/>
</dbReference>